<dbReference type="AlphaFoldDB" id="A0A0M9VWD6"/>
<comment type="caution">
    <text evidence="8">The sequence shown here is derived from an EMBL/GenBank/DDBJ whole genome shotgun (WGS) entry which is preliminary data.</text>
</comment>
<dbReference type="SUPFAM" id="SSF49482">
    <property type="entry name" value="Aromatic compound dioxygenase"/>
    <property type="match status" value="1"/>
</dbReference>
<evidence type="ECO:0000256" key="6">
    <source>
        <dbReference type="ARBA" id="ARBA00023004"/>
    </source>
</evidence>
<comment type="similarity">
    <text evidence="2">Belongs to the intradiol ring-cleavage dioxygenase family.</text>
</comment>
<dbReference type="Gene3D" id="2.60.130.10">
    <property type="entry name" value="Aromatic compound dioxygenase"/>
    <property type="match status" value="1"/>
</dbReference>
<keyword evidence="3" id="KW-0479">Metal-binding</keyword>
<dbReference type="Pfam" id="PF04444">
    <property type="entry name" value="Dioxygenase_N"/>
    <property type="match status" value="1"/>
</dbReference>
<evidence type="ECO:0000256" key="2">
    <source>
        <dbReference type="ARBA" id="ARBA00007825"/>
    </source>
</evidence>
<evidence type="ECO:0000256" key="1">
    <source>
        <dbReference type="ARBA" id="ARBA00001965"/>
    </source>
</evidence>
<organism evidence="8 9">
    <name type="scientific">Escovopsis weberi</name>
    <dbReference type="NCBI Taxonomy" id="150374"/>
    <lineage>
        <taxon>Eukaryota</taxon>
        <taxon>Fungi</taxon>
        <taxon>Dikarya</taxon>
        <taxon>Ascomycota</taxon>
        <taxon>Pezizomycotina</taxon>
        <taxon>Sordariomycetes</taxon>
        <taxon>Hypocreomycetidae</taxon>
        <taxon>Hypocreales</taxon>
        <taxon>Hypocreaceae</taxon>
        <taxon>Escovopsis</taxon>
    </lineage>
</organism>
<name>A0A0M9VWD6_ESCWE</name>
<dbReference type="OrthoDB" id="5238185at2759"/>
<gene>
    <name evidence="8" type="ORF">ESCO_002309</name>
</gene>
<dbReference type="InterPro" id="IPR039390">
    <property type="entry name" value="1_2-HQD/HQD"/>
</dbReference>
<dbReference type="PANTHER" id="PTHR33711">
    <property type="entry name" value="DIOXYGENASE, PUTATIVE (AFU_ORTHOLOGUE AFUA_2G02910)-RELATED"/>
    <property type="match status" value="1"/>
</dbReference>
<evidence type="ECO:0000259" key="7">
    <source>
        <dbReference type="PROSITE" id="PS00083"/>
    </source>
</evidence>
<evidence type="ECO:0000256" key="3">
    <source>
        <dbReference type="ARBA" id="ARBA00022723"/>
    </source>
</evidence>
<keyword evidence="4" id="KW-0223">Dioxygenase</keyword>
<evidence type="ECO:0000313" key="8">
    <source>
        <dbReference type="EMBL" id="KOS21969.1"/>
    </source>
</evidence>
<dbReference type="GO" id="GO:0009712">
    <property type="term" value="P:catechol-containing compound metabolic process"/>
    <property type="evidence" value="ECO:0007669"/>
    <property type="project" value="InterPro"/>
</dbReference>
<dbReference type="STRING" id="150374.A0A0M9VWD6"/>
<keyword evidence="6" id="KW-0408">Iron</keyword>
<feature type="domain" description="Intradiol ring-cleavage dioxygenases" evidence="7">
    <location>
        <begin position="140"/>
        <end position="168"/>
    </location>
</feature>
<keyword evidence="5" id="KW-0560">Oxidoreductase</keyword>
<comment type="cofactor">
    <cofactor evidence="1">
        <name>Fe(3+)</name>
        <dbReference type="ChEBI" id="CHEBI:29034"/>
    </cofactor>
</comment>
<dbReference type="InterPro" id="IPR000627">
    <property type="entry name" value="Intradiol_dOase_C"/>
</dbReference>
<sequence length="290" mass="32370">MGHDEQEGLGQAFTQGVIDSMGPGTNPRLRFVMASFIQHIHDFAREVDLTMDEWLMGVELINQAGRMSDGKRNEGQTVCDVIGLESLVDDITFRLAAKGAARAPTESSILGPFWRADTPVRENGTTISFDTPEDGEIVYMHGRVTGADGAPLPNATVDIWEASTNGLYEQQDPNQVDCNLRGKFITDAEGRYSMYCLRPTAYGIPHDGPSWELLRLMDRHEMRPAHIHLMVSAPGHRTLITQIYDKDSKYLDSDATFAVKNSLVVKFQPREKDPRATLELEHNIQLIQDA</sequence>
<dbReference type="Pfam" id="PF00775">
    <property type="entry name" value="Dioxygenase_C"/>
    <property type="match status" value="1"/>
</dbReference>
<reference evidence="8 9" key="1">
    <citation type="submission" date="2015-07" db="EMBL/GenBank/DDBJ databases">
        <title>The genome of the fungus Escovopsis weberi, a specialized disease agent of ant agriculture.</title>
        <authorList>
            <person name="de Man T.J."/>
            <person name="Stajich J.E."/>
            <person name="Kubicek C.P."/>
            <person name="Chenthamara K."/>
            <person name="Atanasova L."/>
            <person name="Druzhinina I.S."/>
            <person name="Birnbaum S."/>
            <person name="Barribeau S.M."/>
            <person name="Teiling C."/>
            <person name="Suen G."/>
            <person name="Currie C."/>
            <person name="Gerardo N.M."/>
        </authorList>
    </citation>
    <scope>NUCLEOTIDE SEQUENCE [LARGE SCALE GENOMIC DNA]</scope>
</reference>
<dbReference type="InterPro" id="IPR015889">
    <property type="entry name" value="Intradiol_dOase_core"/>
</dbReference>
<dbReference type="InterPro" id="IPR050770">
    <property type="entry name" value="Intradiol_RC_Dioxygenase"/>
</dbReference>
<keyword evidence="9" id="KW-1185">Reference proteome</keyword>
<dbReference type="Proteomes" id="UP000053831">
    <property type="component" value="Unassembled WGS sequence"/>
</dbReference>
<dbReference type="GO" id="GO:0008199">
    <property type="term" value="F:ferric iron binding"/>
    <property type="evidence" value="ECO:0007669"/>
    <property type="project" value="InterPro"/>
</dbReference>
<accession>A0A0M9VWD6</accession>
<dbReference type="EMBL" id="LGSR01000006">
    <property type="protein sequence ID" value="KOS21969.1"/>
    <property type="molecule type" value="Genomic_DNA"/>
</dbReference>
<proteinExistence type="inferred from homology"/>
<dbReference type="CDD" id="cd03461">
    <property type="entry name" value="1_2-HQD"/>
    <property type="match status" value="1"/>
</dbReference>
<evidence type="ECO:0000256" key="5">
    <source>
        <dbReference type="ARBA" id="ARBA00023002"/>
    </source>
</evidence>
<dbReference type="InterPro" id="IPR007535">
    <property type="entry name" value="Catechol_dOase_N"/>
</dbReference>
<evidence type="ECO:0000313" key="9">
    <source>
        <dbReference type="Proteomes" id="UP000053831"/>
    </source>
</evidence>
<evidence type="ECO:0000256" key="4">
    <source>
        <dbReference type="ARBA" id="ARBA00022964"/>
    </source>
</evidence>
<protein>
    <submittedName>
        <fullName evidence="8">Catechol 1</fullName>
    </submittedName>
</protein>
<dbReference type="PANTHER" id="PTHR33711:SF7">
    <property type="entry name" value="INTRADIOL RING-CLEAVAGE DIOXYGENASES DOMAIN-CONTAINING PROTEIN-RELATED"/>
    <property type="match status" value="1"/>
</dbReference>
<dbReference type="GO" id="GO:0018576">
    <property type="term" value="F:catechol 1,2-dioxygenase activity"/>
    <property type="evidence" value="ECO:0007669"/>
    <property type="project" value="InterPro"/>
</dbReference>
<dbReference type="PROSITE" id="PS00083">
    <property type="entry name" value="INTRADIOL_DIOXYGENAS"/>
    <property type="match status" value="1"/>
</dbReference>